<reference evidence="2 4" key="2">
    <citation type="submission" date="2020-08" db="EMBL/GenBank/DDBJ databases">
        <title>Genomic Encyclopedia of Type Strains, Phase IV (KMG-IV): sequencing the most valuable type-strain genomes for metagenomic binning, comparative biology and taxonomic classification.</title>
        <authorList>
            <person name="Goeker M."/>
        </authorList>
    </citation>
    <scope>NUCLEOTIDE SEQUENCE [LARGE SCALE GENOMIC DNA]</scope>
    <source>
        <strain evidence="2 4">DSM 22419</strain>
    </source>
</reference>
<gene>
    <name evidence="2" type="ORF">HNR41_001454</name>
    <name evidence="1" type="ORF">JEOCOQ751_00326</name>
</gene>
<dbReference type="Proteomes" id="UP000534001">
    <property type="component" value="Unassembled WGS sequence"/>
</dbReference>
<keyword evidence="4" id="KW-1185">Reference proteome</keyword>
<sequence length="158" mass="18661">MQTSYHTKDNHVYQKVMIRIDNTPENIFPSLGTTKGIQKWFPELSFKGTERMLFQLEKDVFEEMDILRYENPNFIHFTWADGEVEILLEAQEEGSQLVLNERLPVSFEHAARDFAGWQFKVKSIKDIAEDREAPEMDEQQFEAIQKEIEKNLNLYNKG</sequence>
<dbReference type="SUPFAM" id="SSF55961">
    <property type="entry name" value="Bet v1-like"/>
    <property type="match status" value="1"/>
</dbReference>
<reference evidence="1 3" key="1">
    <citation type="submission" date="2020-07" db="EMBL/GenBank/DDBJ databases">
        <authorList>
            <person name="Criscuolo A."/>
        </authorList>
    </citation>
    <scope>NUCLEOTIDE SEQUENCE [LARGE SCALE GENOMIC DNA]</scope>
    <source>
        <strain evidence="1">CIP111751</strain>
    </source>
</reference>
<organism evidence="1 3">
    <name type="scientific">Jeotgalicoccus coquinae</name>
    <dbReference type="NCBI Taxonomy" id="709509"/>
    <lineage>
        <taxon>Bacteria</taxon>
        <taxon>Bacillati</taxon>
        <taxon>Bacillota</taxon>
        <taxon>Bacilli</taxon>
        <taxon>Bacillales</taxon>
        <taxon>Staphylococcaceae</taxon>
        <taxon>Jeotgalicoccus</taxon>
    </lineage>
</organism>
<dbReference type="AlphaFoldDB" id="A0A6V7R3Y9"/>
<dbReference type="EMBL" id="CAJEWA010000004">
    <property type="protein sequence ID" value="CAD2071632.1"/>
    <property type="molecule type" value="Genomic_DNA"/>
</dbReference>
<evidence type="ECO:0000313" key="2">
    <source>
        <dbReference type="EMBL" id="MBB6423482.1"/>
    </source>
</evidence>
<dbReference type="Gene3D" id="3.30.530.20">
    <property type="match status" value="1"/>
</dbReference>
<dbReference type="RefSeq" id="WP_184283179.1">
    <property type="nucleotide sequence ID" value="NZ_BMCO01000002.1"/>
</dbReference>
<dbReference type="EMBL" id="JACHFF010000002">
    <property type="protein sequence ID" value="MBB6423482.1"/>
    <property type="molecule type" value="Genomic_DNA"/>
</dbReference>
<proteinExistence type="predicted"/>
<evidence type="ECO:0000313" key="3">
    <source>
        <dbReference type="Proteomes" id="UP000534001"/>
    </source>
</evidence>
<comment type="caution">
    <text evidence="1">The sequence shown here is derived from an EMBL/GenBank/DDBJ whole genome shotgun (WGS) entry which is preliminary data.</text>
</comment>
<dbReference type="Proteomes" id="UP000545588">
    <property type="component" value="Unassembled WGS sequence"/>
</dbReference>
<name>A0A6V7R3Y9_9STAP</name>
<protein>
    <submittedName>
        <fullName evidence="2">Uncharacterized protein YndB with AHSA1/START domain</fullName>
    </submittedName>
</protein>
<accession>A0A6V7R3Y9</accession>
<dbReference type="InterPro" id="IPR023393">
    <property type="entry name" value="START-like_dom_sf"/>
</dbReference>
<evidence type="ECO:0000313" key="4">
    <source>
        <dbReference type="Proteomes" id="UP000545588"/>
    </source>
</evidence>
<evidence type="ECO:0000313" key="1">
    <source>
        <dbReference type="EMBL" id="CAD2071632.1"/>
    </source>
</evidence>